<dbReference type="EC" id="5.2.1.8" evidence="3"/>
<organism evidence="9">
    <name type="scientific">human gut metagenome</name>
    <dbReference type="NCBI Taxonomy" id="408170"/>
    <lineage>
        <taxon>unclassified sequences</taxon>
        <taxon>metagenomes</taxon>
        <taxon>organismal metagenomes</taxon>
    </lineage>
</organism>
<dbReference type="EMBL" id="AJWZ01010895">
    <property type="protein sequence ID" value="EKC47148.1"/>
    <property type="molecule type" value="Genomic_DNA"/>
</dbReference>
<comment type="caution">
    <text evidence="9">The sequence shown here is derived from an EMBL/GenBank/DDBJ whole genome shotgun (WGS) entry which is preliminary data.</text>
</comment>
<evidence type="ECO:0000256" key="3">
    <source>
        <dbReference type="ARBA" id="ARBA00013194"/>
    </source>
</evidence>
<evidence type="ECO:0000256" key="1">
    <source>
        <dbReference type="ARBA" id="ARBA00000971"/>
    </source>
</evidence>
<evidence type="ECO:0000259" key="8">
    <source>
        <dbReference type="PROSITE" id="PS50059"/>
    </source>
</evidence>
<evidence type="ECO:0000256" key="5">
    <source>
        <dbReference type="ARBA" id="ARBA00023186"/>
    </source>
</evidence>
<dbReference type="GO" id="GO:0015031">
    <property type="term" value="P:protein transport"/>
    <property type="evidence" value="ECO:0007669"/>
    <property type="project" value="InterPro"/>
</dbReference>
<dbReference type="InterPro" id="IPR046357">
    <property type="entry name" value="PPIase_dom_sf"/>
</dbReference>
<feature type="domain" description="PPIase FKBP-type" evidence="8">
    <location>
        <begin position="81"/>
        <end position="170"/>
    </location>
</feature>
<dbReference type="InterPro" id="IPR037041">
    <property type="entry name" value="Trigger_fac_C_sf"/>
</dbReference>
<dbReference type="GO" id="GO:0003755">
    <property type="term" value="F:peptidyl-prolyl cis-trans isomerase activity"/>
    <property type="evidence" value="ECO:0007669"/>
    <property type="project" value="UniProtKB-KW"/>
</dbReference>
<dbReference type="SUPFAM" id="SSF54534">
    <property type="entry name" value="FKBP-like"/>
    <property type="match status" value="1"/>
</dbReference>
<dbReference type="InterPro" id="IPR001179">
    <property type="entry name" value="PPIase_FKBP_dom"/>
</dbReference>
<dbReference type="InterPro" id="IPR005215">
    <property type="entry name" value="Trig_fac"/>
</dbReference>
<feature type="non-terminal residue" evidence="9">
    <location>
        <position position="1"/>
    </location>
</feature>
<dbReference type="AlphaFoldDB" id="K1RP92"/>
<dbReference type="Pfam" id="PF05697">
    <property type="entry name" value="Trigger_N"/>
    <property type="match status" value="1"/>
</dbReference>
<proteinExistence type="inferred from homology"/>
<dbReference type="FunFam" id="3.10.50.40:FF:000001">
    <property type="entry name" value="Trigger factor"/>
    <property type="match status" value="1"/>
</dbReference>
<dbReference type="InterPro" id="IPR008881">
    <property type="entry name" value="Trigger_fac_ribosome-bd_bac"/>
</dbReference>
<dbReference type="PROSITE" id="PS50059">
    <property type="entry name" value="FKBP_PPIASE"/>
    <property type="match status" value="1"/>
</dbReference>
<keyword evidence="5" id="KW-0143">Chaperone</keyword>
<dbReference type="Pfam" id="PF00254">
    <property type="entry name" value="FKBP_C"/>
    <property type="match status" value="1"/>
</dbReference>
<protein>
    <recommendedName>
        <fullName evidence="3">peptidylprolyl isomerase</fullName>
        <ecNumber evidence="3">5.2.1.8</ecNumber>
    </recommendedName>
</protein>
<dbReference type="Gene3D" id="3.10.50.40">
    <property type="match status" value="1"/>
</dbReference>
<accession>K1RP92</accession>
<dbReference type="NCBIfam" id="TIGR00115">
    <property type="entry name" value="tig"/>
    <property type="match status" value="1"/>
</dbReference>
<sequence length="186" mass="20707">AKLEPVDTPYDLEIPEMGNDGVTMKFKVTVKPEVELGEYKGLKATKKSTKVTADEVKAELARMQEQNSTVSDVDDRAVKKNDIVVIDFEGFVDGKAFEGGKAEKYELTIGSNQFIPGFEDQIIGHKIGDKFDVNVKFPEDYQADLASKDAVFKIKLHGIKVKDVPALDDEFAKDVSEFDTLDELKK</sequence>
<reference evidence="9" key="1">
    <citation type="journal article" date="2013" name="Environ. Microbiol.">
        <title>Microbiota from the distal guts of lean and obese adolescents exhibit partial functional redundancy besides clear differences in community structure.</title>
        <authorList>
            <person name="Ferrer M."/>
            <person name="Ruiz A."/>
            <person name="Lanza F."/>
            <person name="Haange S.B."/>
            <person name="Oberbach A."/>
            <person name="Till H."/>
            <person name="Bargiela R."/>
            <person name="Campoy C."/>
            <person name="Segura M.T."/>
            <person name="Richter M."/>
            <person name="von Bergen M."/>
            <person name="Seifert J."/>
            <person name="Suarez A."/>
        </authorList>
    </citation>
    <scope>NUCLEOTIDE SEQUENCE</scope>
</reference>
<keyword evidence="7" id="KW-0175">Coiled coil</keyword>
<evidence type="ECO:0000256" key="6">
    <source>
        <dbReference type="ARBA" id="ARBA00023235"/>
    </source>
</evidence>
<evidence type="ECO:0000256" key="2">
    <source>
        <dbReference type="ARBA" id="ARBA00005464"/>
    </source>
</evidence>
<feature type="non-terminal residue" evidence="9">
    <location>
        <position position="186"/>
    </location>
</feature>
<keyword evidence="6" id="KW-0413">Isomerase</keyword>
<keyword evidence="4" id="KW-0697">Rotamase</keyword>
<gene>
    <name evidence="9" type="ORF">OBE_15852</name>
</gene>
<comment type="similarity">
    <text evidence="2">Belongs to the FKBP-type PPIase family. Tig subfamily.</text>
</comment>
<dbReference type="GO" id="GO:0006457">
    <property type="term" value="P:protein folding"/>
    <property type="evidence" value="ECO:0007669"/>
    <property type="project" value="InterPro"/>
</dbReference>
<comment type="catalytic activity">
    <reaction evidence="1">
        <text>[protein]-peptidylproline (omega=180) = [protein]-peptidylproline (omega=0)</text>
        <dbReference type="Rhea" id="RHEA:16237"/>
        <dbReference type="Rhea" id="RHEA-COMP:10747"/>
        <dbReference type="Rhea" id="RHEA-COMP:10748"/>
        <dbReference type="ChEBI" id="CHEBI:83833"/>
        <dbReference type="ChEBI" id="CHEBI:83834"/>
        <dbReference type="EC" id="5.2.1.8"/>
    </reaction>
</comment>
<feature type="coiled-coil region" evidence="7">
    <location>
        <begin position="46"/>
        <end position="73"/>
    </location>
</feature>
<name>K1RP92_9ZZZZ</name>
<evidence type="ECO:0000256" key="7">
    <source>
        <dbReference type="SAM" id="Coils"/>
    </source>
</evidence>
<evidence type="ECO:0000313" key="9">
    <source>
        <dbReference type="EMBL" id="EKC47148.1"/>
    </source>
</evidence>
<evidence type="ECO:0000256" key="4">
    <source>
        <dbReference type="ARBA" id="ARBA00023110"/>
    </source>
</evidence>
<dbReference type="Gene3D" id="1.10.3120.10">
    <property type="entry name" value="Trigger factor, C-terminal domain"/>
    <property type="match status" value="1"/>
</dbReference>